<keyword evidence="4" id="KW-1185">Reference proteome</keyword>
<organism evidence="3 4">
    <name type="scientific">Nocardia xishanensis</name>
    <dbReference type="NCBI Taxonomy" id="238964"/>
    <lineage>
        <taxon>Bacteria</taxon>
        <taxon>Bacillati</taxon>
        <taxon>Actinomycetota</taxon>
        <taxon>Actinomycetes</taxon>
        <taxon>Mycobacteriales</taxon>
        <taxon>Nocardiaceae</taxon>
        <taxon>Nocardia</taxon>
    </lineage>
</organism>
<evidence type="ECO:0000256" key="2">
    <source>
        <dbReference type="SAM" id="Phobius"/>
    </source>
</evidence>
<evidence type="ECO:0000313" key="3">
    <source>
        <dbReference type="EMBL" id="MFI2475370.1"/>
    </source>
</evidence>
<gene>
    <name evidence="3" type="ORF">ACH49W_18500</name>
</gene>
<evidence type="ECO:0000256" key="1">
    <source>
        <dbReference type="SAM" id="MobiDB-lite"/>
    </source>
</evidence>
<proteinExistence type="predicted"/>
<keyword evidence="2" id="KW-0812">Transmembrane</keyword>
<reference evidence="3 4" key="1">
    <citation type="submission" date="2024-10" db="EMBL/GenBank/DDBJ databases">
        <title>The Natural Products Discovery Center: Release of the First 8490 Sequenced Strains for Exploring Actinobacteria Biosynthetic Diversity.</title>
        <authorList>
            <person name="Kalkreuter E."/>
            <person name="Kautsar S.A."/>
            <person name="Yang D."/>
            <person name="Bader C.D."/>
            <person name="Teijaro C.N."/>
            <person name="Fluegel L."/>
            <person name="Davis C.M."/>
            <person name="Simpson J.R."/>
            <person name="Lauterbach L."/>
            <person name="Steele A.D."/>
            <person name="Gui C."/>
            <person name="Meng S."/>
            <person name="Li G."/>
            <person name="Viehrig K."/>
            <person name="Ye F."/>
            <person name="Su P."/>
            <person name="Kiefer A.F."/>
            <person name="Nichols A."/>
            <person name="Cepeda A.J."/>
            <person name="Yan W."/>
            <person name="Fan B."/>
            <person name="Jiang Y."/>
            <person name="Adhikari A."/>
            <person name="Zheng C.-J."/>
            <person name="Schuster L."/>
            <person name="Cowan T.M."/>
            <person name="Smanski M.J."/>
            <person name="Chevrette M.G."/>
            <person name="De Carvalho L.P.S."/>
            <person name="Shen B."/>
        </authorList>
    </citation>
    <scope>NUCLEOTIDE SEQUENCE [LARGE SCALE GENOMIC DNA]</scope>
    <source>
        <strain evidence="3 4">NPDC019275</strain>
    </source>
</reference>
<feature type="transmembrane region" description="Helical" evidence="2">
    <location>
        <begin position="110"/>
        <end position="132"/>
    </location>
</feature>
<feature type="region of interest" description="Disordered" evidence="1">
    <location>
        <begin position="216"/>
        <end position="235"/>
    </location>
</feature>
<keyword evidence="2" id="KW-0472">Membrane</keyword>
<feature type="transmembrane region" description="Helical" evidence="2">
    <location>
        <begin position="40"/>
        <end position="57"/>
    </location>
</feature>
<feature type="transmembrane region" description="Helical" evidence="2">
    <location>
        <begin position="12"/>
        <end position="34"/>
    </location>
</feature>
<protein>
    <recommendedName>
        <fullName evidence="5">MotA/TolQ/ExbB proton channel family protein</fullName>
    </recommendedName>
</protein>
<sequence>MNPGPGTGWPRGGLVGALVGLLSVAAHGVAGGGYPDSPEFALLLTVSAVAGCAATGFSRSSDRSPTAIGSDRLVARHSDRLGARFSARHSDRLGVRRSEWLEDVRRRAGLAYAAGPVFGALAAGQLAGHAVLTGLIGHAHGERDAHIALGDAPLGGFLPTGWMLFAHLLATLVCAVSLLAAERLYGIVSSAVRAALGRPHHLPVARSSRWSDARTSTYRFPPHGPAGPRAPPAFA</sequence>
<accession>A0ABW7X2M5</accession>
<feature type="compositionally biased region" description="Pro residues" evidence="1">
    <location>
        <begin position="222"/>
        <end position="235"/>
    </location>
</feature>
<feature type="transmembrane region" description="Helical" evidence="2">
    <location>
        <begin position="162"/>
        <end position="181"/>
    </location>
</feature>
<dbReference type="EMBL" id="JBIRYO010000011">
    <property type="protein sequence ID" value="MFI2475370.1"/>
    <property type="molecule type" value="Genomic_DNA"/>
</dbReference>
<dbReference type="Proteomes" id="UP001611415">
    <property type="component" value="Unassembled WGS sequence"/>
</dbReference>
<dbReference type="RefSeq" id="WP_397093013.1">
    <property type="nucleotide sequence ID" value="NZ_JBIRYO010000011.1"/>
</dbReference>
<comment type="caution">
    <text evidence="3">The sequence shown here is derived from an EMBL/GenBank/DDBJ whole genome shotgun (WGS) entry which is preliminary data.</text>
</comment>
<evidence type="ECO:0008006" key="5">
    <source>
        <dbReference type="Google" id="ProtNLM"/>
    </source>
</evidence>
<evidence type="ECO:0000313" key="4">
    <source>
        <dbReference type="Proteomes" id="UP001611415"/>
    </source>
</evidence>
<keyword evidence="2" id="KW-1133">Transmembrane helix</keyword>
<name>A0ABW7X2M5_9NOCA</name>